<proteinExistence type="predicted"/>
<organism evidence="2 3">
    <name type="scientific">Turneriella parva (strain ATCC BAA-1111 / DSM 21527 / NCTC 11395 / H)</name>
    <name type="common">Leptospira parva</name>
    <dbReference type="NCBI Taxonomy" id="869212"/>
    <lineage>
        <taxon>Bacteria</taxon>
        <taxon>Pseudomonadati</taxon>
        <taxon>Spirochaetota</taxon>
        <taxon>Spirochaetia</taxon>
        <taxon>Leptospirales</taxon>
        <taxon>Leptospiraceae</taxon>
        <taxon>Turneriella</taxon>
    </lineage>
</organism>
<reference evidence="2 3" key="1">
    <citation type="submission" date="2012-06" db="EMBL/GenBank/DDBJ databases">
        <title>The complete chromosome of genome of Turneriella parva DSM 21527.</title>
        <authorList>
            <consortium name="US DOE Joint Genome Institute (JGI-PGF)"/>
            <person name="Lucas S."/>
            <person name="Han J."/>
            <person name="Lapidus A."/>
            <person name="Bruce D."/>
            <person name="Goodwin L."/>
            <person name="Pitluck S."/>
            <person name="Peters L."/>
            <person name="Kyrpides N."/>
            <person name="Mavromatis K."/>
            <person name="Ivanova N."/>
            <person name="Mikhailova N."/>
            <person name="Chertkov O."/>
            <person name="Detter J.C."/>
            <person name="Tapia R."/>
            <person name="Han C."/>
            <person name="Land M."/>
            <person name="Hauser L."/>
            <person name="Markowitz V."/>
            <person name="Cheng J.-F."/>
            <person name="Hugenholtz P."/>
            <person name="Woyke T."/>
            <person name="Wu D."/>
            <person name="Gronow S."/>
            <person name="Wellnitz S."/>
            <person name="Brambilla E."/>
            <person name="Klenk H.-P."/>
            <person name="Eisen J.A."/>
        </authorList>
    </citation>
    <scope>NUCLEOTIDE SEQUENCE [LARGE SCALE GENOMIC DNA]</scope>
    <source>
        <strain evidence="3">ATCC BAA-1111 / DSM 21527 / NCTC 11395 / H</strain>
    </source>
</reference>
<name>I4B8M4_TURPD</name>
<evidence type="ECO:0000313" key="2">
    <source>
        <dbReference type="EMBL" id="AFM13631.1"/>
    </source>
</evidence>
<feature type="chain" id="PRO_5003686026" evidence="1">
    <location>
        <begin position="22"/>
        <end position="481"/>
    </location>
</feature>
<dbReference type="OrthoDB" id="334439at2"/>
<evidence type="ECO:0000313" key="3">
    <source>
        <dbReference type="Proteomes" id="UP000006048"/>
    </source>
</evidence>
<dbReference type="KEGG" id="tpx:Turpa_2992"/>
<sequence>MRILTPLSGLLLLGLATIGSAATFKDAVKSMGPGNTGAPLARDLVTVLHLMSEKLQYDQNAKQFFSFMNDALEDFDFARIYNSPYMQPTQGGFRSVTLNGRNTGTNYQVALNPDPTDYSALGNARAEYRMRQNDLDSKRTYTAQLDFDAALKKFDAQAMARLIENILRVVDAENIKTLRANGSALCPEITGDFRPVVDQAAADLPQSAALFCKYVELKSIGTPRSSGGKSYTEIAMRGKFRMNALENDFPQFKKFMKNIRNLFVLQIYTSDTKGRNLSSFVINAQTEEFYLAFNTAGGKILPMNKDQTPAFADAISFSGINDRKFYLSFNLFVNVHGLKINTGNIGAYLRYTTNNENLSFFAKLTHMPEGKVSGALFGVLPTWLIDLSIPSDLQTLMNSFTETVFKANNGEGSRAEIAWKKRGGQAVMHASASTEFLENRFIRIGMKIWVKKFRPNEHVQEDIRRFIGGYTRALLNDLNAM</sequence>
<dbReference type="AlphaFoldDB" id="I4B8M4"/>
<dbReference type="STRING" id="869212.Turpa_2992"/>
<evidence type="ECO:0000256" key="1">
    <source>
        <dbReference type="SAM" id="SignalP"/>
    </source>
</evidence>
<feature type="signal peptide" evidence="1">
    <location>
        <begin position="1"/>
        <end position="21"/>
    </location>
</feature>
<dbReference type="HOGENOM" id="CLU_567343_0_0_12"/>
<protein>
    <submittedName>
        <fullName evidence="2">Uncharacterized protein</fullName>
    </submittedName>
</protein>
<dbReference type="EMBL" id="CP002959">
    <property type="protein sequence ID" value="AFM13631.1"/>
    <property type="molecule type" value="Genomic_DNA"/>
</dbReference>
<dbReference type="Proteomes" id="UP000006048">
    <property type="component" value="Chromosome"/>
</dbReference>
<dbReference type="PATRIC" id="fig|869212.3.peg.3016"/>
<accession>I4B8M4</accession>
<gene>
    <name evidence="2" type="ordered locus">Turpa_2992</name>
</gene>
<keyword evidence="3" id="KW-1185">Reference proteome</keyword>
<keyword evidence="1" id="KW-0732">Signal</keyword>
<dbReference type="RefSeq" id="WP_014804132.1">
    <property type="nucleotide sequence ID" value="NC_018020.1"/>
</dbReference>